<evidence type="ECO:0000313" key="1">
    <source>
        <dbReference type="EMBL" id="KAK9187044.1"/>
    </source>
</evidence>
<sequence length="112" mass="12445">MSIGRPTTLAENEDDCFGLDELLKEQALLQENQTVGQRQQQQQTSEFHKSIDVKTAHEILNMMEKYLCEGQKRQKEALRLQELAGGAGDVIQFAERGGEVGNDSGRSEAPVP</sequence>
<organism evidence="1 2">
    <name type="scientific">Citrus x changshan-huyou</name>
    <dbReference type="NCBI Taxonomy" id="2935761"/>
    <lineage>
        <taxon>Eukaryota</taxon>
        <taxon>Viridiplantae</taxon>
        <taxon>Streptophyta</taxon>
        <taxon>Embryophyta</taxon>
        <taxon>Tracheophyta</taxon>
        <taxon>Spermatophyta</taxon>
        <taxon>Magnoliopsida</taxon>
        <taxon>eudicotyledons</taxon>
        <taxon>Gunneridae</taxon>
        <taxon>Pentapetalae</taxon>
        <taxon>rosids</taxon>
        <taxon>malvids</taxon>
        <taxon>Sapindales</taxon>
        <taxon>Rutaceae</taxon>
        <taxon>Aurantioideae</taxon>
        <taxon>Citrus</taxon>
    </lineage>
</organism>
<gene>
    <name evidence="1" type="ORF">WN944_018434</name>
</gene>
<dbReference type="EMBL" id="JBCGBO010000007">
    <property type="protein sequence ID" value="KAK9187044.1"/>
    <property type="molecule type" value="Genomic_DNA"/>
</dbReference>
<evidence type="ECO:0000313" key="2">
    <source>
        <dbReference type="Proteomes" id="UP001428341"/>
    </source>
</evidence>
<reference evidence="1 2" key="1">
    <citation type="submission" date="2024-05" db="EMBL/GenBank/DDBJ databases">
        <title>Haplotype-resolved chromosome-level genome assembly of Huyou (Citrus changshanensis).</title>
        <authorList>
            <person name="Miao C."/>
            <person name="Chen W."/>
            <person name="Wu Y."/>
            <person name="Wang L."/>
            <person name="Zhao S."/>
            <person name="Grierson D."/>
            <person name="Xu C."/>
            <person name="Chen K."/>
        </authorList>
    </citation>
    <scope>NUCLEOTIDE SEQUENCE [LARGE SCALE GENOMIC DNA]</scope>
    <source>
        <strain evidence="1">01-14</strain>
        <tissue evidence="1">Leaf</tissue>
    </source>
</reference>
<dbReference type="AlphaFoldDB" id="A0AAP0LY48"/>
<protein>
    <submittedName>
        <fullName evidence="1">Uncharacterized protein</fullName>
    </submittedName>
</protein>
<proteinExistence type="predicted"/>
<dbReference type="Proteomes" id="UP001428341">
    <property type="component" value="Unassembled WGS sequence"/>
</dbReference>
<comment type="caution">
    <text evidence="1">The sequence shown here is derived from an EMBL/GenBank/DDBJ whole genome shotgun (WGS) entry which is preliminary data.</text>
</comment>
<accession>A0AAP0LY48</accession>
<name>A0AAP0LY48_9ROSI</name>
<keyword evidence="2" id="KW-1185">Reference proteome</keyword>